<evidence type="ECO:0000256" key="4">
    <source>
        <dbReference type="ARBA" id="ARBA00022989"/>
    </source>
</evidence>
<feature type="domain" description="EamA" evidence="7">
    <location>
        <begin position="160"/>
        <end position="299"/>
    </location>
</feature>
<comment type="subcellular location">
    <subcellularLocation>
        <location evidence="1">Membrane</location>
        <topology evidence="1">Multi-pass membrane protein</topology>
    </subcellularLocation>
</comment>
<organism evidence="8 10">
    <name type="scientific">Roseovarius indicus</name>
    <dbReference type="NCBI Taxonomy" id="540747"/>
    <lineage>
        <taxon>Bacteria</taxon>
        <taxon>Pseudomonadati</taxon>
        <taxon>Pseudomonadota</taxon>
        <taxon>Alphaproteobacteria</taxon>
        <taxon>Rhodobacterales</taxon>
        <taxon>Roseobacteraceae</taxon>
        <taxon>Roseovarius</taxon>
    </lineage>
</organism>
<dbReference type="InterPro" id="IPR037185">
    <property type="entry name" value="EmrE-like"/>
</dbReference>
<evidence type="ECO:0000313" key="8">
    <source>
        <dbReference type="EMBL" id="KRS15611.1"/>
    </source>
</evidence>
<evidence type="ECO:0000313" key="10">
    <source>
        <dbReference type="Proteomes" id="UP000051401"/>
    </source>
</evidence>
<dbReference type="Proteomes" id="UP000051401">
    <property type="component" value="Unassembled WGS sequence"/>
</dbReference>
<feature type="transmembrane region" description="Helical" evidence="6">
    <location>
        <begin position="287"/>
        <end position="305"/>
    </location>
</feature>
<sequence>MATYTPDTCHAPSRTAHGIACVLLGMVLFVGQDAFMKTLLQTYPIWMLMFVRSSVAVLVLVPLILLLGGPHRLTSPLWRLHLLRAALFAVGFALFYTAFPFMGLAEVTTIFFSAPLMIAAMAAVFLKETIGIHRIGALVTGFAGVLIAMNPGSDSFTWVSILPLLCAVFYAGSQILARQIGERESSLTVGLYTLAFTGPILLAMGYLMNATIGFGPEFHHLRWAFPAETGADLPVLLMLGLVGMAAYILLSRGYQVADASIIAPFDYSYLPIAALMAFVVWGEVPALTTIVGMALIAASGLYIGYRELRAARKGNDPVYVAETVTAPGSTPPQKVPDDQTWP</sequence>
<feature type="transmembrane region" description="Helical" evidence="6">
    <location>
        <begin position="107"/>
        <end position="125"/>
    </location>
</feature>
<dbReference type="KEGG" id="rid:RIdsm_03707"/>
<feature type="transmembrane region" description="Helical" evidence="6">
    <location>
        <begin position="132"/>
        <end position="149"/>
    </location>
</feature>
<feature type="transmembrane region" description="Helical" evidence="6">
    <location>
        <begin position="155"/>
        <end position="177"/>
    </location>
</feature>
<dbReference type="PATRIC" id="fig|540747.5.peg.2847"/>
<keyword evidence="4 6" id="KW-1133">Transmembrane helix</keyword>
<keyword evidence="3 6" id="KW-0812">Transmembrane</keyword>
<accession>A0A0T5P384</accession>
<dbReference type="SUPFAM" id="SSF103481">
    <property type="entry name" value="Multidrug resistance efflux transporter EmrE"/>
    <property type="match status" value="2"/>
</dbReference>
<reference evidence="9 11" key="2">
    <citation type="submission" date="2018-08" db="EMBL/GenBank/DDBJ databases">
        <title>Genetic Globetrotter - A new plasmid hitch-hiking vast phylogenetic and geographic distances.</title>
        <authorList>
            <person name="Vollmers J."/>
            <person name="Petersen J."/>
        </authorList>
    </citation>
    <scope>NUCLEOTIDE SEQUENCE [LARGE SCALE GENOMIC DNA]</scope>
    <source>
        <strain evidence="9 11">DSM 26383</strain>
    </source>
</reference>
<feature type="transmembrane region" description="Helical" evidence="6">
    <location>
        <begin position="81"/>
        <end position="101"/>
    </location>
</feature>
<dbReference type="PANTHER" id="PTHR22911">
    <property type="entry name" value="ACYL-MALONYL CONDENSING ENZYME-RELATED"/>
    <property type="match status" value="1"/>
</dbReference>
<keyword evidence="10" id="KW-1185">Reference proteome</keyword>
<dbReference type="GO" id="GO:0016020">
    <property type="term" value="C:membrane"/>
    <property type="evidence" value="ECO:0007669"/>
    <property type="project" value="UniProtKB-SubCell"/>
</dbReference>
<dbReference type="EMBL" id="CP031598">
    <property type="protein sequence ID" value="QEW27885.1"/>
    <property type="molecule type" value="Genomic_DNA"/>
</dbReference>
<evidence type="ECO:0000259" key="7">
    <source>
        <dbReference type="Pfam" id="PF00892"/>
    </source>
</evidence>
<evidence type="ECO:0000256" key="1">
    <source>
        <dbReference type="ARBA" id="ARBA00004141"/>
    </source>
</evidence>
<feature type="transmembrane region" description="Helical" evidence="6">
    <location>
        <begin position="262"/>
        <end position="281"/>
    </location>
</feature>
<dbReference type="OrthoDB" id="9807937at2"/>
<dbReference type="STRING" id="540747.SAMN04488031_12130"/>
<evidence type="ECO:0000256" key="5">
    <source>
        <dbReference type="ARBA" id="ARBA00023136"/>
    </source>
</evidence>
<feature type="transmembrane region" description="Helical" evidence="6">
    <location>
        <begin position="189"/>
        <end position="213"/>
    </location>
</feature>
<name>A0A0T5P384_9RHOB</name>
<dbReference type="Proteomes" id="UP000325785">
    <property type="component" value="Chromosome"/>
</dbReference>
<reference evidence="8 10" key="1">
    <citation type="submission" date="2015-04" db="EMBL/GenBank/DDBJ databases">
        <title>The draft genome sequence of Roseovarius indicus B108T.</title>
        <authorList>
            <person name="Li G."/>
            <person name="Lai Q."/>
            <person name="Shao Z."/>
            <person name="Yan P."/>
        </authorList>
    </citation>
    <scope>NUCLEOTIDE SEQUENCE [LARGE SCALE GENOMIC DNA]</scope>
    <source>
        <strain evidence="8 10">B108</strain>
    </source>
</reference>
<dbReference type="PANTHER" id="PTHR22911:SF6">
    <property type="entry name" value="SOLUTE CARRIER FAMILY 35 MEMBER G1"/>
    <property type="match status" value="1"/>
</dbReference>
<dbReference type="Pfam" id="PF00892">
    <property type="entry name" value="EamA"/>
    <property type="match status" value="2"/>
</dbReference>
<comment type="similarity">
    <text evidence="2">Belongs to the drug/metabolite transporter (DMT) superfamily. 10 TMS drug/metabolite exporter (DME) (TC 2.A.7.3) family.</text>
</comment>
<evidence type="ECO:0000256" key="6">
    <source>
        <dbReference type="SAM" id="Phobius"/>
    </source>
</evidence>
<keyword evidence="5 6" id="KW-0472">Membrane</keyword>
<dbReference type="EMBL" id="LAXI01000020">
    <property type="protein sequence ID" value="KRS15611.1"/>
    <property type="molecule type" value="Genomic_DNA"/>
</dbReference>
<dbReference type="InterPro" id="IPR000620">
    <property type="entry name" value="EamA_dom"/>
</dbReference>
<dbReference type="RefSeq" id="WP_057819802.1">
    <property type="nucleotide sequence ID" value="NZ_CP031598.1"/>
</dbReference>
<feature type="domain" description="EamA" evidence="7">
    <location>
        <begin position="18"/>
        <end position="148"/>
    </location>
</feature>
<feature type="transmembrane region" description="Helical" evidence="6">
    <location>
        <begin position="233"/>
        <end position="250"/>
    </location>
</feature>
<feature type="transmembrane region" description="Helical" evidence="6">
    <location>
        <begin position="45"/>
        <end position="69"/>
    </location>
</feature>
<evidence type="ECO:0000256" key="2">
    <source>
        <dbReference type="ARBA" id="ARBA00009853"/>
    </source>
</evidence>
<proteinExistence type="inferred from homology"/>
<gene>
    <name evidence="9" type="ORF">RIdsm_03707</name>
    <name evidence="8" type="ORF">XM52_22470</name>
</gene>
<protein>
    <submittedName>
        <fullName evidence="9">Carboxylate/amino acid/amine transporter</fullName>
    </submittedName>
    <submittedName>
        <fullName evidence="8">Membrane protein</fullName>
    </submittedName>
</protein>
<evidence type="ECO:0000313" key="11">
    <source>
        <dbReference type="Proteomes" id="UP000325785"/>
    </source>
</evidence>
<evidence type="ECO:0000256" key="3">
    <source>
        <dbReference type="ARBA" id="ARBA00022692"/>
    </source>
</evidence>
<dbReference type="AlphaFoldDB" id="A0A0T5P384"/>
<evidence type="ECO:0000313" key="9">
    <source>
        <dbReference type="EMBL" id="QEW27885.1"/>
    </source>
</evidence>